<sequence>MTEADKLIPSIVKTVSEAQNEAFLYKEIFSDSGIPVKKNEFLFFVKPEITVKNDNIKLEEILKLVFAKIDEFGFAVHDVKVLTAKYLDQFNIIAQHYGVINQIASNAVANMSEGAKEKFQELYGKSVNEAQVLGGLEFLAKYTEFTATSLDYLCQNLGSKKLAGGTYVVEVKLDDETVYLINGFHGRQLKQFTDKGKSIIVMSLSTDTDWSNARSNFIGATDPTKANAGSLRKAFLDNKDRLGLPDVSQGANGVHLSAGPIEALVELQRYNSNFSTGEAKAFTDFSFGKQLNEAFTADVVTAIVKNSNVDVDGKSTSVFDLTEEKNSSEALELLKPLF</sequence>
<gene>
    <name evidence="1" type="ORF">ACFQZS_18270</name>
</gene>
<dbReference type="RefSeq" id="WP_377102450.1">
    <property type="nucleotide sequence ID" value="NZ_JBHTHU010000022.1"/>
</dbReference>
<reference evidence="2" key="1">
    <citation type="journal article" date="2019" name="Int. J. Syst. Evol. Microbiol.">
        <title>The Global Catalogue of Microorganisms (GCM) 10K type strain sequencing project: providing services to taxonomists for standard genome sequencing and annotation.</title>
        <authorList>
            <consortium name="The Broad Institute Genomics Platform"/>
            <consortium name="The Broad Institute Genome Sequencing Center for Infectious Disease"/>
            <person name="Wu L."/>
            <person name="Ma J."/>
        </authorList>
    </citation>
    <scope>NUCLEOTIDE SEQUENCE [LARGE SCALE GENOMIC DNA]</scope>
    <source>
        <strain evidence="2">CCUG 63418</strain>
    </source>
</reference>
<name>A0ABW2Z1C9_9SPHI</name>
<keyword evidence="2" id="KW-1185">Reference proteome</keyword>
<protein>
    <submittedName>
        <fullName evidence="1">Uncharacterized protein</fullName>
    </submittedName>
</protein>
<dbReference type="InterPro" id="IPR036850">
    <property type="entry name" value="NDK-like_dom_sf"/>
</dbReference>
<dbReference type="SUPFAM" id="SSF54919">
    <property type="entry name" value="Nucleoside diphosphate kinase, NDK"/>
    <property type="match status" value="1"/>
</dbReference>
<dbReference type="Gene3D" id="3.30.70.141">
    <property type="entry name" value="Nucleoside diphosphate kinase-like domain"/>
    <property type="match status" value="1"/>
</dbReference>
<organism evidence="1 2">
    <name type="scientific">Mucilaginibacter calamicampi</name>
    <dbReference type="NCBI Taxonomy" id="1302352"/>
    <lineage>
        <taxon>Bacteria</taxon>
        <taxon>Pseudomonadati</taxon>
        <taxon>Bacteroidota</taxon>
        <taxon>Sphingobacteriia</taxon>
        <taxon>Sphingobacteriales</taxon>
        <taxon>Sphingobacteriaceae</taxon>
        <taxon>Mucilaginibacter</taxon>
    </lineage>
</organism>
<proteinExistence type="predicted"/>
<dbReference type="EMBL" id="JBHTHU010000022">
    <property type="protein sequence ID" value="MFD0752106.1"/>
    <property type="molecule type" value="Genomic_DNA"/>
</dbReference>
<evidence type="ECO:0000313" key="1">
    <source>
        <dbReference type="EMBL" id="MFD0752106.1"/>
    </source>
</evidence>
<evidence type="ECO:0000313" key="2">
    <source>
        <dbReference type="Proteomes" id="UP001596958"/>
    </source>
</evidence>
<dbReference type="Proteomes" id="UP001596958">
    <property type="component" value="Unassembled WGS sequence"/>
</dbReference>
<comment type="caution">
    <text evidence="1">The sequence shown here is derived from an EMBL/GenBank/DDBJ whole genome shotgun (WGS) entry which is preliminary data.</text>
</comment>
<accession>A0ABW2Z1C9</accession>